<evidence type="ECO:0000313" key="2">
    <source>
        <dbReference type="EMBL" id="GEM45900.1"/>
    </source>
</evidence>
<dbReference type="AlphaFoldDB" id="A0A511MZ50"/>
<dbReference type="EMBL" id="BJXB01000005">
    <property type="protein sequence ID" value="GEM45900.1"/>
    <property type="molecule type" value="Genomic_DNA"/>
</dbReference>
<accession>A0A511MZ50</accession>
<proteinExistence type="predicted"/>
<dbReference type="Proteomes" id="UP000321306">
    <property type="component" value="Unassembled WGS sequence"/>
</dbReference>
<feature type="coiled-coil region" evidence="1">
    <location>
        <begin position="132"/>
        <end position="177"/>
    </location>
</feature>
<sequence length="270" mass="30828">MAKRKPKTETDPGTETGALSFAKALSKLLPQQRLWVQYYLQTFSKTEAAVLAGYGDPENPKHRNCCKSEGHRTSKIPAVKAAVEAGFREMHMSPAEIIARLEAQASADPAELYFPVEYEVDVFEDVSLHVQLDYLRKKLAIAEDLRDRFQDRAPMLYNENKEKALRLEQQIAEVELTLEQDPKATFSMKTGTRKEIRWEFDIIKAREAGLSHLVQEISYDQRGQPKLKLADKVKSQELLGKYHKLWAERMEHEGGLTITLKKETVGEPLD</sequence>
<gene>
    <name evidence="2" type="ORF">DC3_15350</name>
</gene>
<evidence type="ECO:0000313" key="3">
    <source>
        <dbReference type="Proteomes" id="UP000321306"/>
    </source>
</evidence>
<dbReference type="RefSeq" id="WP_186815901.1">
    <property type="nucleotide sequence ID" value="NZ_BJXB01000005.1"/>
</dbReference>
<keyword evidence="3" id="KW-1185">Reference proteome</keyword>
<dbReference type="InterPro" id="IPR005335">
    <property type="entry name" value="Terminase_ssu"/>
</dbReference>
<evidence type="ECO:0008006" key="4">
    <source>
        <dbReference type="Google" id="ProtNLM"/>
    </source>
</evidence>
<dbReference type="GO" id="GO:0051276">
    <property type="term" value="P:chromosome organization"/>
    <property type="evidence" value="ECO:0007669"/>
    <property type="project" value="InterPro"/>
</dbReference>
<reference evidence="2 3" key="1">
    <citation type="submission" date="2019-07" db="EMBL/GenBank/DDBJ databases">
        <title>Whole genome shotgun sequence of Deinococcus cellulosilyticus NBRC 106333.</title>
        <authorList>
            <person name="Hosoyama A."/>
            <person name="Uohara A."/>
            <person name="Ohji S."/>
            <person name="Ichikawa N."/>
        </authorList>
    </citation>
    <scope>NUCLEOTIDE SEQUENCE [LARGE SCALE GENOMIC DNA]</scope>
    <source>
        <strain evidence="2 3">NBRC 106333</strain>
    </source>
</reference>
<organism evidence="2 3">
    <name type="scientific">Deinococcus cellulosilyticus (strain DSM 18568 / NBRC 106333 / KACC 11606 / 5516J-15)</name>
    <dbReference type="NCBI Taxonomy" id="1223518"/>
    <lineage>
        <taxon>Bacteria</taxon>
        <taxon>Thermotogati</taxon>
        <taxon>Deinococcota</taxon>
        <taxon>Deinococci</taxon>
        <taxon>Deinococcales</taxon>
        <taxon>Deinococcaceae</taxon>
        <taxon>Deinococcus</taxon>
    </lineage>
</organism>
<comment type="caution">
    <text evidence="2">The sequence shown here is derived from an EMBL/GenBank/DDBJ whole genome shotgun (WGS) entry which is preliminary data.</text>
</comment>
<dbReference type="Gene3D" id="1.10.10.1400">
    <property type="entry name" value="Terminase, small subunit, N-terminal DNA-binding domain, HTH motif"/>
    <property type="match status" value="1"/>
</dbReference>
<protein>
    <recommendedName>
        <fullName evidence="4">Terminase small subunit</fullName>
    </recommendedName>
</protein>
<keyword evidence="1" id="KW-0175">Coiled coil</keyword>
<dbReference type="Pfam" id="PF03592">
    <property type="entry name" value="Terminase_2"/>
    <property type="match status" value="1"/>
</dbReference>
<name>A0A511MZ50_DEIC1</name>
<evidence type="ECO:0000256" key="1">
    <source>
        <dbReference type="SAM" id="Coils"/>
    </source>
</evidence>
<dbReference type="InterPro" id="IPR038713">
    <property type="entry name" value="Terminase_Gp1_N_sf"/>
</dbReference>